<comment type="caution">
    <text evidence="1">The sequence shown here is derived from an EMBL/GenBank/DDBJ whole genome shotgun (WGS) entry which is preliminary data.</text>
</comment>
<evidence type="ECO:0000313" key="1">
    <source>
        <dbReference type="EMBL" id="GAH07495.1"/>
    </source>
</evidence>
<organism evidence="1">
    <name type="scientific">marine sediment metagenome</name>
    <dbReference type="NCBI Taxonomy" id="412755"/>
    <lineage>
        <taxon>unclassified sequences</taxon>
        <taxon>metagenomes</taxon>
        <taxon>ecological metagenomes</taxon>
    </lineage>
</organism>
<gene>
    <name evidence="1" type="ORF">S01H4_53665</name>
</gene>
<protein>
    <submittedName>
        <fullName evidence="1">Uncharacterized protein</fullName>
    </submittedName>
</protein>
<name>X1DGU6_9ZZZZ</name>
<proteinExistence type="predicted"/>
<dbReference type="EMBL" id="BART01030806">
    <property type="protein sequence ID" value="GAH07495.1"/>
    <property type="molecule type" value="Genomic_DNA"/>
</dbReference>
<dbReference type="AlphaFoldDB" id="X1DGU6"/>
<reference evidence="1" key="1">
    <citation type="journal article" date="2014" name="Front. Microbiol.">
        <title>High frequency of phylogenetically diverse reductive dehalogenase-homologous genes in deep subseafloor sedimentary metagenomes.</title>
        <authorList>
            <person name="Kawai M."/>
            <person name="Futagami T."/>
            <person name="Toyoda A."/>
            <person name="Takaki Y."/>
            <person name="Nishi S."/>
            <person name="Hori S."/>
            <person name="Arai W."/>
            <person name="Tsubouchi T."/>
            <person name="Morono Y."/>
            <person name="Uchiyama I."/>
            <person name="Ito T."/>
            <person name="Fujiyama A."/>
            <person name="Inagaki F."/>
            <person name="Takami H."/>
        </authorList>
    </citation>
    <scope>NUCLEOTIDE SEQUENCE</scope>
    <source>
        <strain evidence="1">Expedition CK06-06</strain>
    </source>
</reference>
<sequence>MPTKRKTTRKQRHHITRNPEWIVELNGWQHKVVTHLQNMNPTMDNIQQVTGFVNAVIYEWQRLHYQYYEAKKGNLNP</sequence>
<accession>X1DGU6</accession>